<dbReference type="AlphaFoldDB" id="A0A6B4TBW3"/>
<accession>A0A6B4TBW3</accession>
<dbReference type="InterPro" id="IPR023187">
    <property type="entry name" value="Tscrpt_reg_MarR-type_CS"/>
</dbReference>
<dbReference type="PRINTS" id="PR00598">
    <property type="entry name" value="HTHMARR"/>
</dbReference>
<dbReference type="PANTHER" id="PTHR42756">
    <property type="entry name" value="TRANSCRIPTIONAL REGULATOR, MARR"/>
    <property type="match status" value="1"/>
</dbReference>
<keyword evidence="1" id="KW-0805">Transcription regulation</keyword>
<dbReference type="SUPFAM" id="SSF46785">
    <property type="entry name" value="Winged helix' DNA-binding domain"/>
    <property type="match status" value="1"/>
</dbReference>
<protein>
    <submittedName>
        <fullName evidence="4">MarR family transcriptional regulator</fullName>
    </submittedName>
</protein>
<dbReference type="RefSeq" id="WP_012451094.1">
    <property type="nucleotide sequence ID" value="NZ_CP010520.1"/>
</dbReference>
<dbReference type="InterPro" id="IPR000835">
    <property type="entry name" value="HTH_MarR-typ"/>
</dbReference>
<evidence type="ECO:0000313" key="4">
    <source>
        <dbReference type="EMBL" id="NFA41715.1"/>
    </source>
</evidence>
<proteinExistence type="predicted"/>
<dbReference type="Proteomes" id="UP000472355">
    <property type="component" value="Unassembled WGS sequence"/>
</dbReference>
<dbReference type="InterPro" id="IPR036390">
    <property type="entry name" value="WH_DNA-bd_sf"/>
</dbReference>
<dbReference type="PROSITE" id="PS51257">
    <property type="entry name" value="PROKAR_LIPOPROTEIN"/>
    <property type="match status" value="1"/>
</dbReference>
<dbReference type="InterPro" id="IPR036388">
    <property type="entry name" value="WH-like_DNA-bd_sf"/>
</dbReference>
<dbReference type="EMBL" id="SGKU01000007">
    <property type="protein sequence ID" value="NFA41715.1"/>
    <property type="molecule type" value="Genomic_DNA"/>
</dbReference>
<dbReference type="PROSITE" id="PS50995">
    <property type="entry name" value="HTH_MARR_2"/>
    <property type="match status" value="1"/>
</dbReference>
<evidence type="ECO:0000256" key="2">
    <source>
        <dbReference type="ARBA" id="ARBA00023125"/>
    </source>
</evidence>
<dbReference type="PANTHER" id="PTHR42756:SF1">
    <property type="entry name" value="TRANSCRIPTIONAL REPRESSOR OF EMRAB OPERON"/>
    <property type="match status" value="1"/>
</dbReference>
<organism evidence="4 5">
    <name type="scientific">Clostridium botulinum</name>
    <dbReference type="NCBI Taxonomy" id="1491"/>
    <lineage>
        <taxon>Bacteria</taxon>
        <taxon>Bacillati</taxon>
        <taxon>Bacillota</taxon>
        <taxon>Clostridia</taxon>
        <taxon>Eubacteriales</taxon>
        <taxon>Clostridiaceae</taxon>
        <taxon>Clostridium</taxon>
    </lineage>
</organism>
<evidence type="ECO:0000256" key="3">
    <source>
        <dbReference type="ARBA" id="ARBA00023163"/>
    </source>
</evidence>
<dbReference type="Pfam" id="PF12802">
    <property type="entry name" value="MarR_2"/>
    <property type="match status" value="1"/>
</dbReference>
<dbReference type="SMART" id="SM00347">
    <property type="entry name" value="HTH_MARR"/>
    <property type="match status" value="1"/>
</dbReference>
<evidence type="ECO:0000313" key="5">
    <source>
        <dbReference type="Proteomes" id="UP000472355"/>
    </source>
</evidence>
<gene>
    <name evidence="4" type="ORF">EXM65_03715</name>
</gene>
<keyword evidence="3" id="KW-0804">Transcription</keyword>
<evidence type="ECO:0000256" key="1">
    <source>
        <dbReference type="ARBA" id="ARBA00023015"/>
    </source>
</evidence>
<dbReference type="GO" id="GO:0003677">
    <property type="term" value="F:DNA binding"/>
    <property type="evidence" value="ECO:0007669"/>
    <property type="project" value="UniProtKB-KW"/>
</dbReference>
<dbReference type="GO" id="GO:0003700">
    <property type="term" value="F:DNA-binding transcription factor activity"/>
    <property type="evidence" value="ECO:0007669"/>
    <property type="project" value="InterPro"/>
</dbReference>
<dbReference type="PROSITE" id="PS01117">
    <property type="entry name" value="HTH_MARR_1"/>
    <property type="match status" value="1"/>
</dbReference>
<comment type="caution">
    <text evidence="4">The sequence shown here is derived from an EMBL/GenBank/DDBJ whole genome shotgun (WGS) entry which is preliminary data.</text>
</comment>
<dbReference type="Gene3D" id="1.10.10.10">
    <property type="entry name" value="Winged helix-like DNA-binding domain superfamily/Winged helix DNA-binding domain"/>
    <property type="match status" value="1"/>
</dbReference>
<reference evidence="4 5" key="1">
    <citation type="submission" date="2019-02" db="EMBL/GenBank/DDBJ databases">
        <title>Genome sequencing of Clostridium botulinum clinical isolates.</title>
        <authorList>
            <person name="Brunt J."/>
            <person name="Van Vliet A.H.M."/>
            <person name="Stringer S.C."/>
            <person name="Grant K.A."/>
            <person name="Carter A.C."/>
            <person name="Peck M.W."/>
        </authorList>
    </citation>
    <scope>NUCLEOTIDE SEQUENCE [LARGE SCALE GENOMIC DNA]</scope>
    <source>
        <strain evidence="4 5">H113700579</strain>
    </source>
</reference>
<name>A0A6B4TBW3_CLOBO</name>
<sequence length="143" mass="16283">MKSDSFEIAMLIKEIYSSTVGAVSCGLKEIGLTHQQIMVIKLIAHNKKVNISELCEEMSLSKGTVSGIVTRLESLGYVKKIKLENDKRNTYVTFSDKGLEFAKEYKNKINESFDKVFKNLTEEEIKEVKSSLLKLRDKIKEND</sequence>
<keyword evidence="2" id="KW-0238">DNA-binding</keyword>